<gene>
    <name evidence="4" type="ORF">N473_17775</name>
</gene>
<protein>
    <recommendedName>
        <fullName evidence="3">Ketoreductase domain-containing protein</fullName>
    </recommendedName>
</protein>
<accession>A0A167KU92</accession>
<dbReference type="InterPro" id="IPR020904">
    <property type="entry name" value="Sc_DH/Rdtase_CS"/>
</dbReference>
<name>A0A167KU92_9GAMM</name>
<dbReference type="InterPro" id="IPR002347">
    <property type="entry name" value="SDR_fam"/>
</dbReference>
<dbReference type="GO" id="GO:0032787">
    <property type="term" value="P:monocarboxylic acid metabolic process"/>
    <property type="evidence" value="ECO:0007669"/>
    <property type="project" value="UniProtKB-ARBA"/>
</dbReference>
<dbReference type="PRINTS" id="PR00081">
    <property type="entry name" value="GDHRDH"/>
</dbReference>
<sequence length="247" mass="26238">MNNNKVALITGASKGIGAAIAKKLASQNIKVAINYNSSQLDALQVKNEITALGGVAEVFKADVSDRQAVSRLFEEVESVLGQVNLLVNNAGVVENRLLTNMEEEAWDKVIDTNLKACFLVSQRAASAMCRSRFGRILNIASTCGFVGTVGQVNYSASKGGIIAMTRSMAKELSSYNITVNSIAPGFIETDMTDGFDSSPQGRQVLKKILMSRPGTVAEVANMAAFLLSDENSYMTGQSVVLDGGLSV</sequence>
<feature type="domain" description="Ketoreductase" evidence="3">
    <location>
        <begin position="5"/>
        <end position="185"/>
    </location>
</feature>
<comment type="similarity">
    <text evidence="1">Belongs to the short-chain dehydrogenases/reductases (SDR) family.</text>
</comment>
<dbReference type="InterPro" id="IPR050259">
    <property type="entry name" value="SDR"/>
</dbReference>
<dbReference type="SUPFAM" id="SSF51735">
    <property type="entry name" value="NAD(P)-binding Rossmann-fold domains"/>
    <property type="match status" value="1"/>
</dbReference>
<dbReference type="Pfam" id="PF13561">
    <property type="entry name" value="adh_short_C2"/>
    <property type="match status" value="1"/>
</dbReference>
<dbReference type="PANTHER" id="PTHR42879">
    <property type="entry name" value="3-OXOACYL-(ACYL-CARRIER-PROTEIN) REDUCTASE"/>
    <property type="match status" value="1"/>
</dbReference>
<dbReference type="FunFam" id="3.40.50.720:FF:000173">
    <property type="entry name" value="3-oxoacyl-[acyl-carrier protein] reductase"/>
    <property type="match status" value="1"/>
</dbReference>
<keyword evidence="2" id="KW-0560">Oxidoreductase</keyword>
<dbReference type="GO" id="GO:0016491">
    <property type="term" value="F:oxidoreductase activity"/>
    <property type="evidence" value="ECO:0007669"/>
    <property type="project" value="UniProtKB-KW"/>
</dbReference>
<dbReference type="InterPro" id="IPR057326">
    <property type="entry name" value="KR_dom"/>
</dbReference>
<dbReference type="PRINTS" id="PR00080">
    <property type="entry name" value="SDRFAMILY"/>
</dbReference>
<evidence type="ECO:0000313" key="4">
    <source>
        <dbReference type="EMBL" id="KZN63278.1"/>
    </source>
</evidence>
<dbReference type="EMBL" id="AUYC01000028">
    <property type="protein sequence ID" value="KZN63278.1"/>
    <property type="molecule type" value="Genomic_DNA"/>
</dbReference>
<dbReference type="RefSeq" id="WP_063368077.1">
    <property type="nucleotide sequence ID" value="NZ_AUYC01000028.1"/>
</dbReference>
<dbReference type="PROSITE" id="PS00061">
    <property type="entry name" value="ADH_SHORT"/>
    <property type="match status" value="1"/>
</dbReference>
<dbReference type="InterPro" id="IPR036291">
    <property type="entry name" value="NAD(P)-bd_dom_sf"/>
</dbReference>
<dbReference type="NCBIfam" id="NF009466">
    <property type="entry name" value="PRK12826.1-2"/>
    <property type="match status" value="1"/>
</dbReference>
<evidence type="ECO:0000259" key="3">
    <source>
        <dbReference type="SMART" id="SM00822"/>
    </source>
</evidence>
<dbReference type="Proteomes" id="UP000076486">
    <property type="component" value="Unassembled WGS sequence"/>
</dbReference>
<reference evidence="4 5" key="1">
    <citation type="submission" date="2013-07" db="EMBL/GenBank/DDBJ databases">
        <title>Comparative Genomic and Metabolomic Analysis of Twelve Strains of Pseudoalteromonas luteoviolacea.</title>
        <authorList>
            <person name="Vynne N.G."/>
            <person name="Mansson M."/>
            <person name="Gram L."/>
        </authorList>
    </citation>
    <scope>NUCLEOTIDE SEQUENCE [LARGE SCALE GENOMIC DNA]</scope>
    <source>
        <strain evidence="4 5">CPMOR-1</strain>
    </source>
</reference>
<dbReference type="PANTHER" id="PTHR42879:SF2">
    <property type="entry name" value="3-OXOACYL-[ACYL-CARRIER-PROTEIN] REDUCTASE FABG"/>
    <property type="match status" value="1"/>
</dbReference>
<comment type="caution">
    <text evidence="4">The sequence shown here is derived from an EMBL/GenBank/DDBJ whole genome shotgun (WGS) entry which is preliminary data.</text>
</comment>
<evidence type="ECO:0000256" key="2">
    <source>
        <dbReference type="ARBA" id="ARBA00023002"/>
    </source>
</evidence>
<dbReference type="PATRIC" id="fig|1365248.3.peg.2474"/>
<dbReference type="Gene3D" id="3.40.50.720">
    <property type="entry name" value="NAD(P)-binding Rossmann-like Domain"/>
    <property type="match status" value="1"/>
</dbReference>
<organism evidence="4 5">
    <name type="scientific">Pseudoalteromonas luteoviolacea CPMOR-1</name>
    <dbReference type="NCBI Taxonomy" id="1365248"/>
    <lineage>
        <taxon>Bacteria</taxon>
        <taxon>Pseudomonadati</taxon>
        <taxon>Pseudomonadota</taxon>
        <taxon>Gammaproteobacteria</taxon>
        <taxon>Alteromonadales</taxon>
        <taxon>Pseudoalteromonadaceae</taxon>
        <taxon>Pseudoalteromonas</taxon>
    </lineage>
</organism>
<dbReference type="SMART" id="SM00822">
    <property type="entry name" value="PKS_KR"/>
    <property type="match status" value="1"/>
</dbReference>
<evidence type="ECO:0000313" key="5">
    <source>
        <dbReference type="Proteomes" id="UP000076486"/>
    </source>
</evidence>
<evidence type="ECO:0000256" key="1">
    <source>
        <dbReference type="ARBA" id="ARBA00006484"/>
    </source>
</evidence>
<proteinExistence type="inferred from homology"/>
<dbReference type="AlphaFoldDB" id="A0A167KU92"/>